<evidence type="ECO:0000256" key="1">
    <source>
        <dbReference type="SAM" id="MobiDB-lite"/>
    </source>
</evidence>
<keyword evidence="3" id="KW-1185">Reference proteome</keyword>
<dbReference type="PANTHER" id="PTHR40788:SF1">
    <property type="entry name" value="IPA PROTEIN"/>
    <property type="match status" value="1"/>
</dbReference>
<reference evidence="2" key="1">
    <citation type="submission" date="2021-01" db="EMBL/GenBank/DDBJ databases">
        <authorList>
            <consortium name="Aspergillus puulaauensis MK2 genome sequencing consortium"/>
            <person name="Kazuki M."/>
            <person name="Futagami T."/>
        </authorList>
    </citation>
    <scope>NUCLEOTIDE SEQUENCE</scope>
    <source>
        <strain evidence="2">MK2</strain>
    </source>
</reference>
<evidence type="ECO:0000313" key="2">
    <source>
        <dbReference type="EMBL" id="BCS23410.1"/>
    </source>
</evidence>
<dbReference type="KEGG" id="apuu:APUU_31635S"/>
<accession>A0A7R8ANB3</accession>
<organism evidence="2 3">
    <name type="scientific">Aspergillus puulaauensis</name>
    <dbReference type="NCBI Taxonomy" id="1220207"/>
    <lineage>
        <taxon>Eukaryota</taxon>
        <taxon>Fungi</taxon>
        <taxon>Dikarya</taxon>
        <taxon>Ascomycota</taxon>
        <taxon>Pezizomycotina</taxon>
        <taxon>Eurotiomycetes</taxon>
        <taxon>Eurotiomycetidae</taxon>
        <taxon>Eurotiales</taxon>
        <taxon>Aspergillaceae</taxon>
        <taxon>Aspergillus</taxon>
    </lineage>
</organism>
<gene>
    <name evidence="2" type="ORF">APUU_31635S</name>
</gene>
<dbReference type="RefSeq" id="XP_041555604.1">
    <property type="nucleotide sequence ID" value="XM_041702861.1"/>
</dbReference>
<name>A0A7R8ANB3_9EURO</name>
<dbReference type="AlphaFoldDB" id="A0A7R8ANB3"/>
<feature type="region of interest" description="Disordered" evidence="1">
    <location>
        <begin position="87"/>
        <end position="109"/>
    </location>
</feature>
<dbReference type="Proteomes" id="UP000654913">
    <property type="component" value="Chromosome 3"/>
</dbReference>
<dbReference type="OrthoDB" id="2922289at2759"/>
<dbReference type="PANTHER" id="PTHR40788">
    <property type="entry name" value="CLR5 DOMAIN-CONTAINING PROTEIN-RELATED"/>
    <property type="match status" value="1"/>
</dbReference>
<dbReference type="GeneID" id="64973415"/>
<proteinExistence type="predicted"/>
<protein>
    <recommendedName>
        <fullName evidence="4">Ipa protein</fullName>
    </recommendedName>
</protein>
<dbReference type="EMBL" id="AP024445">
    <property type="protein sequence ID" value="BCS23410.1"/>
    <property type="molecule type" value="Genomic_DNA"/>
</dbReference>
<reference evidence="2" key="2">
    <citation type="submission" date="2021-02" db="EMBL/GenBank/DDBJ databases">
        <title>Aspergillus puulaauensis MK2 genome sequence.</title>
        <authorList>
            <person name="Futagami T."/>
            <person name="Mori K."/>
            <person name="Kadooka C."/>
            <person name="Tanaka T."/>
        </authorList>
    </citation>
    <scope>NUCLEOTIDE SEQUENCE</scope>
    <source>
        <strain evidence="2">MK2</strain>
    </source>
</reference>
<evidence type="ECO:0008006" key="4">
    <source>
        <dbReference type="Google" id="ProtNLM"/>
    </source>
</evidence>
<evidence type="ECO:0000313" key="3">
    <source>
        <dbReference type="Proteomes" id="UP000654913"/>
    </source>
</evidence>
<sequence>MDRGLTFSKRYPPELTRMMDDQEYGESFEVRDRAMYQKMCSGLKPYIDNGAITPRATAELVMQRQLYVLQSFNILVEDILDLGSTSRTTTASKKKPRKGANQAQSASAKPQKLPLSEILVQAQDQKSAAIEYLDSLRTEPAFLAPIVNMWFMSRPELLPDEKGRRLPLYTDKYKSVAFFEVIHSSIVGAVVWEYACRLLQGLVEKPNDKTYGAIVLQELSNICQFEYSRVQKTLKRYVQTCSGSKYFKRSSGGGRNAATRVVMTVKPDSLAQEDPLLQYILTLTEPKTDALKAIPWIQKLDDLRNHPTQVSELMEAESEALADVSITAAFIQSLATSVPLPPPNSKKGQAYLPKIKALINEVEQLSDDIDLSEYVAPIDHLLEPGLAGKALASLDKYIVDKAGASIGLLYDGLAEEAMISVQAQYTESEEALEKEFDAKLSIAQPPTPALIVQQRREKAKTRPAHSSVYSITPTKSNAAEPESKDPTPVHKVKQATFDVFATLFSKAESKGSIPWAAFQSAMTDLKFSKVPRFGSVFTFVPPENFSPPRPFTIHRPHQSRIEGYKLIYFANRLKRIYGWGEETFTVG</sequence>